<feature type="transmembrane region" description="Helical" evidence="2">
    <location>
        <begin position="103"/>
        <end position="123"/>
    </location>
</feature>
<feature type="transmembrane region" description="Helical" evidence="2">
    <location>
        <begin position="129"/>
        <end position="149"/>
    </location>
</feature>
<feature type="compositionally biased region" description="Low complexity" evidence="1">
    <location>
        <begin position="364"/>
        <end position="401"/>
    </location>
</feature>
<feature type="chain" id="PRO_5033011466" evidence="3">
    <location>
        <begin position="29"/>
        <end position="545"/>
    </location>
</feature>
<dbReference type="PANTHER" id="PTHR12460:SF38">
    <property type="entry name" value="KINETOPLAST-ASSOCIATED PROTEIN-LIKE PROTEIN"/>
    <property type="match status" value="1"/>
</dbReference>
<evidence type="ECO:0000256" key="2">
    <source>
        <dbReference type="SAM" id="Phobius"/>
    </source>
</evidence>
<keyword evidence="2" id="KW-0472">Membrane</keyword>
<keyword evidence="3" id="KW-0732">Signal</keyword>
<feature type="compositionally biased region" description="Low complexity" evidence="1">
    <location>
        <begin position="505"/>
        <end position="525"/>
    </location>
</feature>
<feature type="region of interest" description="Disordered" evidence="1">
    <location>
        <begin position="503"/>
        <end position="545"/>
    </location>
</feature>
<dbReference type="OrthoDB" id="549178at2759"/>
<feature type="region of interest" description="Disordered" evidence="1">
    <location>
        <begin position="344"/>
        <end position="401"/>
    </location>
</feature>
<reference evidence="4" key="1">
    <citation type="journal article" date="2020" name="bioRxiv">
        <title>Comparative genomics of Chlamydomonas.</title>
        <authorList>
            <person name="Craig R.J."/>
            <person name="Hasan A.R."/>
            <person name="Ness R.W."/>
            <person name="Keightley P.D."/>
        </authorList>
    </citation>
    <scope>NUCLEOTIDE SEQUENCE</scope>
    <source>
        <strain evidence="4">SAG 7.73</strain>
    </source>
</reference>
<proteinExistence type="predicted"/>
<evidence type="ECO:0000313" key="4">
    <source>
        <dbReference type="EMBL" id="KAG2423227.1"/>
    </source>
</evidence>
<keyword evidence="5" id="KW-1185">Reference proteome</keyword>
<gene>
    <name evidence="4" type="ORF">HXX76_015484</name>
</gene>
<keyword evidence="2" id="KW-0812">Transmembrane</keyword>
<feature type="compositionally biased region" description="Gly residues" evidence="1">
    <location>
        <begin position="526"/>
        <end position="539"/>
    </location>
</feature>
<keyword evidence="2" id="KW-1133">Transmembrane helix</keyword>
<dbReference type="Proteomes" id="UP000650467">
    <property type="component" value="Unassembled WGS sequence"/>
</dbReference>
<evidence type="ECO:0000256" key="1">
    <source>
        <dbReference type="SAM" id="MobiDB-lite"/>
    </source>
</evidence>
<feature type="signal peptide" evidence="3">
    <location>
        <begin position="1"/>
        <end position="28"/>
    </location>
</feature>
<sequence length="545" mass="55976">MWRRRRSSPWVEWLRHVVVVLAAASAVAQELGNSGGGDGQQSGVARPQRTNALSLFVYLATSLTAILSSVNILLGLSVACQWPEPQCWCYNRLGSDKIGGRCCSVYHTNIALAPVWLGLGVLVALQREAVRAAMCGGYLAAHVGVVAYLRFKFQRMGFPVTYDDSGATVVPLGAGESELPLAFVSGGPMHLAAAAAAADGRPPPGAAWPRTQGGGGGRAGHGPPAMVLGTPVYDLPLRYAVVGPDCGPGCDCHRCEAVRRRRREQQAAEEAEEARRRAARSCEAEAGAGVGAGSPGGAGGAGAHGLWALREEDEVPSGGSAVVPLPASMTMSRRSISLPLSEPLERGDEEEQQHRQQQAGAAVAGDPLATGAAVAAAGDRAAGAPGLRRRSSGSLRAAEQQQLQQPQQQLLQLQTLQQLQRQLSPRTLSEYTFADAATAGGGFGGRTWTGNVVPAAAAAAPSGRAAALTSTEVLRRGGRPPVMGVPVPRALLLVDGVPLEDLQQQRRQSMRRSASSRPGSAAPGVGTSGGGGGGAGAAGAGAALQ</sequence>
<comment type="caution">
    <text evidence="4">The sequence shown here is derived from an EMBL/GenBank/DDBJ whole genome shotgun (WGS) entry which is preliminary data.</text>
</comment>
<dbReference type="EMBL" id="JAEHOC010000083">
    <property type="protein sequence ID" value="KAG2423227.1"/>
    <property type="molecule type" value="Genomic_DNA"/>
</dbReference>
<protein>
    <submittedName>
        <fullName evidence="4">Uncharacterized protein</fullName>
    </submittedName>
</protein>
<dbReference type="AlphaFoldDB" id="A0A835SEF7"/>
<organism evidence="4 5">
    <name type="scientific">Chlamydomonas incerta</name>
    <dbReference type="NCBI Taxonomy" id="51695"/>
    <lineage>
        <taxon>Eukaryota</taxon>
        <taxon>Viridiplantae</taxon>
        <taxon>Chlorophyta</taxon>
        <taxon>core chlorophytes</taxon>
        <taxon>Chlorophyceae</taxon>
        <taxon>CS clade</taxon>
        <taxon>Chlamydomonadales</taxon>
        <taxon>Chlamydomonadaceae</taxon>
        <taxon>Chlamydomonas</taxon>
    </lineage>
</organism>
<feature type="transmembrane region" description="Helical" evidence="2">
    <location>
        <begin position="52"/>
        <end position="82"/>
    </location>
</feature>
<accession>A0A835SEF7</accession>
<evidence type="ECO:0000313" key="5">
    <source>
        <dbReference type="Proteomes" id="UP000650467"/>
    </source>
</evidence>
<dbReference type="PANTHER" id="PTHR12460">
    <property type="entry name" value="CYCLIN-DEPENDENT KINASE INHIBITOR-RELATED PROTEIN"/>
    <property type="match status" value="1"/>
</dbReference>
<evidence type="ECO:0000256" key="3">
    <source>
        <dbReference type="SAM" id="SignalP"/>
    </source>
</evidence>
<feature type="region of interest" description="Disordered" evidence="1">
    <location>
        <begin position="198"/>
        <end position="223"/>
    </location>
</feature>
<name>A0A835SEF7_CHLIN</name>